<organism evidence="3 4">
    <name type="scientific">Xanthoceras sorbifolium</name>
    <dbReference type="NCBI Taxonomy" id="99658"/>
    <lineage>
        <taxon>Eukaryota</taxon>
        <taxon>Viridiplantae</taxon>
        <taxon>Streptophyta</taxon>
        <taxon>Embryophyta</taxon>
        <taxon>Tracheophyta</taxon>
        <taxon>Spermatophyta</taxon>
        <taxon>Magnoliopsida</taxon>
        <taxon>eudicotyledons</taxon>
        <taxon>Gunneridae</taxon>
        <taxon>Pentapetalae</taxon>
        <taxon>rosids</taxon>
        <taxon>malvids</taxon>
        <taxon>Sapindales</taxon>
        <taxon>Sapindaceae</taxon>
        <taxon>Xanthoceroideae</taxon>
        <taxon>Xanthoceras</taxon>
    </lineage>
</organism>
<dbReference type="InterPro" id="IPR001878">
    <property type="entry name" value="Znf_CCHC"/>
</dbReference>
<protein>
    <recommendedName>
        <fullName evidence="2">CCHC-type domain-containing protein</fullName>
    </recommendedName>
</protein>
<dbReference type="PANTHER" id="PTHR31286:SF167">
    <property type="entry name" value="OS09G0268800 PROTEIN"/>
    <property type="match status" value="1"/>
</dbReference>
<dbReference type="InterPro" id="IPR025836">
    <property type="entry name" value="Zn_knuckle_CX2CX4HX4C"/>
</dbReference>
<evidence type="ECO:0000313" key="3">
    <source>
        <dbReference type="EMBL" id="KAH7554497.1"/>
    </source>
</evidence>
<sequence length="323" mass="34539">MEVGSSSTSAPTSATVTRVIWYSNTPAPSSNENQFGLSSQQDIGVVREIDSGASDDCLGKYIRVQVEVAIDKPLQRFLKVNMGRENKEVVMLLRYERHPEYCFVCGLIGHSMRECVHDAGSQRGGGKEFSFGAWMRASSPMKSGPGRYRRESEENNSSASLIVRKRSEELAFVPQDPPVARILRDTGRAVSKTVDQHGGQMIGEDEGAAGLPPSVLRGAGAVSTCEEELHATGVKEGTLHENPSCMGGESTREVGLYGSVPCMVFSSFRNSVQMPHATHNYVPTVATNSVGSTAVSRNGVFGDAEGSDGMQSVAKGATLVTEG</sequence>
<keyword evidence="1" id="KW-0479">Metal-binding</keyword>
<evidence type="ECO:0000256" key="1">
    <source>
        <dbReference type="PROSITE-ProRule" id="PRU00047"/>
    </source>
</evidence>
<dbReference type="PANTHER" id="PTHR31286">
    <property type="entry name" value="GLYCINE-RICH CELL WALL STRUCTURAL PROTEIN 1.8-LIKE"/>
    <property type="match status" value="1"/>
</dbReference>
<dbReference type="Pfam" id="PF14392">
    <property type="entry name" value="zf-CCHC_4"/>
    <property type="match status" value="1"/>
</dbReference>
<evidence type="ECO:0000313" key="4">
    <source>
        <dbReference type="Proteomes" id="UP000827721"/>
    </source>
</evidence>
<accession>A0ABQ8HDC0</accession>
<keyword evidence="1" id="KW-0862">Zinc</keyword>
<keyword evidence="1" id="KW-0863">Zinc-finger</keyword>
<proteinExistence type="predicted"/>
<feature type="domain" description="CCHC-type" evidence="2">
    <location>
        <begin position="102"/>
        <end position="115"/>
    </location>
</feature>
<dbReference type="InterPro" id="IPR040256">
    <property type="entry name" value="At4g02000-like"/>
</dbReference>
<gene>
    <name evidence="3" type="ORF">JRO89_XS12G0226900</name>
</gene>
<dbReference type="PROSITE" id="PS50158">
    <property type="entry name" value="ZF_CCHC"/>
    <property type="match status" value="1"/>
</dbReference>
<keyword evidence="4" id="KW-1185">Reference proteome</keyword>
<dbReference type="EMBL" id="JAFEMO010000012">
    <property type="protein sequence ID" value="KAH7554497.1"/>
    <property type="molecule type" value="Genomic_DNA"/>
</dbReference>
<evidence type="ECO:0000259" key="2">
    <source>
        <dbReference type="PROSITE" id="PS50158"/>
    </source>
</evidence>
<reference evidence="3 4" key="1">
    <citation type="submission" date="2021-02" db="EMBL/GenBank/DDBJ databases">
        <title>Plant Genome Project.</title>
        <authorList>
            <person name="Zhang R.-G."/>
        </authorList>
    </citation>
    <scope>NUCLEOTIDE SEQUENCE [LARGE SCALE GENOMIC DNA]</scope>
    <source>
        <tissue evidence="3">Leaves</tissue>
    </source>
</reference>
<dbReference type="Proteomes" id="UP000827721">
    <property type="component" value="Unassembled WGS sequence"/>
</dbReference>
<name>A0ABQ8HDC0_9ROSI</name>
<comment type="caution">
    <text evidence="3">The sequence shown here is derived from an EMBL/GenBank/DDBJ whole genome shotgun (WGS) entry which is preliminary data.</text>
</comment>